<evidence type="ECO:0000313" key="12">
    <source>
        <dbReference type="EMBL" id="SLN61393.1"/>
    </source>
</evidence>
<keyword evidence="4" id="KW-0443">Lipid metabolism</keyword>
<evidence type="ECO:0000256" key="1">
    <source>
        <dbReference type="ARBA" id="ARBA00005189"/>
    </source>
</evidence>
<name>A0A1X6ZTV2_9RHOB</name>
<evidence type="ECO:0000256" key="3">
    <source>
        <dbReference type="ARBA" id="ARBA00022679"/>
    </source>
</evidence>
<evidence type="ECO:0000256" key="6">
    <source>
        <dbReference type="ARBA" id="ARBA00038095"/>
    </source>
</evidence>
<dbReference type="InterPro" id="IPR052351">
    <property type="entry name" value="Ornithine_N-alpha-AT"/>
</dbReference>
<evidence type="ECO:0000313" key="14">
    <source>
        <dbReference type="Proteomes" id="UP000240624"/>
    </source>
</evidence>
<protein>
    <recommendedName>
        <fullName evidence="8">L-ornithine N(alpha)-acyltransferase</fullName>
        <ecNumber evidence="7">2.3.2.30</ecNumber>
    </recommendedName>
</protein>
<dbReference type="EMBL" id="FWFY01000010">
    <property type="protein sequence ID" value="SLN61393.1"/>
    <property type="molecule type" value="Genomic_DNA"/>
</dbReference>
<keyword evidence="2" id="KW-0444">Lipid biosynthesis</keyword>
<dbReference type="Pfam" id="PF13444">
    <property type="entry name" value="Acetyltransf_5"/>
    <property type="match status" value="1"/>
</dbReference>
<gene>
    <name evidence="11" type="ORF">CLV79_11164</name>
    <name evidence="12" type="ORF">LOS8367_02961</name>
</gene>
<organism evidence="12 13">
    <name type="scientific">Limimaricola soesokkakensis</name>
    <dbReference type="NCBI Taxonomy" id="1343159"/>
    <lineage>
        <taxon>Bacteria</taxon>
        <taxon>Pseudomonadati</taxon>
        <taxon>Pseudomonadota</taxon>
        <taxon>Alphaproteobacteria</taxon>
        <taxon>Rhodobacterales</taxon>
        <taxon>Paracoccaceae</taxon>
        <taxon>Limimaricola</taxon>
    </lineage>
</organism>
<dbReference type="EC" id="2.3.2.30" evidence="7"/>
<comment type="function">
    <text evidence="9">Catalyzes the first step in the biosynthesis of ornithine lipids, which are phosphorus-free membrane lipids. Catalyzes the 3-hydroxyacyl-acyl carrier protein-dependent acylation of ornithine to form lyso-ornithine lipid (LOL).</text>
</comment>
<sequence>MGVILRRGRLVARTAQGEALARATALRARCFVDLGGALRDADGHDARARHLLVEDAAGRALCTLRWRVLAPGEVGLAASAESYDLGPLAARPVRSMEIGRFCTAPEARDGEALRLALGALTRLVLRERVELLFGCASFPGTDPRPHRAALAWLGARHVAPVGLRPGRRGKAETFDLAGTAGAPHAAPAGLPPLLRSYLGMGAVVSDHAVVDRVMNTIHVLCMLDVAAIPAARARALRALAFGP</sequence>
<proteinExistence type="inferred from homology"/>
<evidence type="ECO:0000313" key="13">
    <source>
        <dbReference type="Proteomes" id="UP000193495"/>
    </source>
</evidence>
<dbReference type="PANTHER" id="PTHR37323">
    <property type="entry name" value="GCN5-RELATED N-ACETYLTRANSFERASE"/>
    <property type="match status" value="1"/>
</dbReference>
<comment type="pathway">
    <text evidence="1">Lipid metabolism.</text>
</comment>
<evidence type="ECO:0000256" key="7">
    <source>
        <dbReference type="ARBA" id="ARBA00039058"/>
    </source>
</evidence>
<dbReference type="PANTHER" id="PTHR37323:SF1">
    <property type="entry name" value="L-ORNITHINE N(ALPHA)-ACYLTRANSFERASE"/>
    <property type="match status" value="1"/>
</dbReference>
<reference evidence="12 13" key="1">
    <citation type="submission" date="2017-03" db="EMBL/GenBank/DDBJ databases">
        <authorList>
            <person name="Afonso C.L."/>
            <person name="Miller P.J."/>
            <person name="Scott M.A."/>
            <person name="Spackman E."/>
            <person name="Goraichik I."/>
            <person name="Dimitrov K.M."/>
            <person name="Suarez D.L."/>
            <person name="Swayne D.E."/>
        </authorList>
    </citation>
    <scope>NUCLEOTIDE SEQUENCE [LARGE SCALE GENOMIC DNA]</scope>
    <source>
        <strain evidence="12 13">CECT 8367</strain>
    </source>
</reference>
<evidence type="ECO:0000256" key="4">
    <source>
        <dbReference type="ARBA" id="ARBA00023098"/>
    </source>
</evidence>
<evidence type="ECO:0000256" key="8">
    <source>
        <dbReference type="ARBA" id="ARBA00039866"/>
    </source>
</evidence>
<dbReference type="GO" id="GO:0043810">
    <property type="term" value="F:ornithine-acyl [acyl carrier protein] N-acyltransferase activity"/>
    <property type="evidence" value="ECO:0007669"/>
    <property type="project" value="UniProtKB-EC"/>
</dbReference>
<dbReference type="EMBL" id="PYGB01000011">
    <property type="protein sequence ID" value="PSK82947.1"/>
    <property type="molecule type" value="Genomic_DNA"/>
</dbReference>
<dbReference type="Proteomes" id="UP000240624">
    <property type="component" value="Unassembled WGS sequence"/>
</dbReference>
<evidence type="ECO:0000256" key="9">
    <source>
        <dbReference type="ARBA" id="ARBA00045724"/>
    </source>
</evidence>
<keyword evidence="14" id="KW-1185">Reference proteome</keyword>
<evidence type="ECO:0000256" key="5">
    <source>
        <dbReference type="ARBA" id="ARBA00023315"/>
    </source>
</evidence>
<evidence type="ECO:0000313" key="11">
    <source>
        <dbReference type="EMBL" id="PSK82947.1"/>
    </source>
</evidence>
<keyword evidence="3 11" id="KW-0808">Transferase</keyword>
<accession>A0A1X6ZTV2</accession>
<keyword evidence="5 11" id="KW-0012">Acyltransferase</keyword>
<comment type="catalytic activity">
    <reaction evidence="10">
        <text>a (3R)-hydroxyacyl-[ACP] + L-ornithine = a lyso-ornithine lipid + holo-[ACP] + H(+)</text>
        <dbReference type="Rhea" id="RHEA:20633"/>
        <dbReference type="Rhea" id="RHEA-COMP:9685"/>
        <dbReference type="Rhea" id="RHEA-COMP:9945"/>
        <dbReference type="ChEBI" id="CHEBI:15378"/>
        <dbReference type="ChEBI" id="CHEBI:46911"/>
        <dbReference type="ChEBI" id="CHEBI:64479"/>
        <dbReference type="ChEBI" id="CHEBI:78827"/>
        <dbReference type="ChEBI" id="CHEBI:138482"/>
        <dbReference type="EC" id="2.3.2.30"/>
    </reaction>
    <physiologicalReaction direction="left-to-right" evidence="10">
        <dbReference type="Rhea" id="RHEA:20634"/>
    </physiologicalReaction>
</comment>
<dbReference type="AlphaFoldDB" id="A0A1X6ZTV2"/>
<reference evidence="11 14" key="2">
    <citation type="submission" date="2018-03" db="EMBL/GenBank/DDBJ databases">
        <title>Genomic Encyclopedia of Archaeal and Bacterial Type Strains, Phase II (KMG-II): from individual species to whole genera.</title>
        <authorList>
            <person name="Goeker M."/>
        </authorList>
    </citation>
    <scope>NUCLEOTIDE SEQUENCE [LARGE SCALE GENOMIC DNA]</scope>
    <source>
        <strain evidence="11 14">DSM 29956</strain>
    </source>
</reference>
<dbReference type="Gene3D" id="3.40.630.30">
    <property type="match status" value="1"/>
</dbReference>
<dbReference type="GO" id="GO:0006629">
    <property type="term" value="P:lipid metabolic process"/>
    <property type="evidence" value="ECO:0007669"/>
    <property type="project" value="UniProtKB-KW"/>
</dbReference>
<evidence type="ECO:0000256" key="2">
    <source>
        <dbReference type="ARBA" id="ARBA00022516"/>
    </source>
</evidence>
<dbReference type="RefSeq" id="WP_085897276.1">
    <property type="nucleotide sequence ID" value="NZ_FWFY01000010.1"/>
</dbReference>
<dbReference type="InterPro" id="IPR016181">
    <property type="entry name" value="Acyl_CoA_acyltransferase"/>
</dbReference>
<dbReference type="OrthoDB" id="9787072at2"/>
<dbReference type="SUPFAM" id="SSF55729">
    <property type="entry name" value="Acyl-CoA N-acyltransferases (Nat)"/>
    <property type="match status" value="1"/>
</dbReference>
<evidence type="ECO:0000256" key="10">
    <source>
        <dbReference type="ARBA" id="ARBA00047785"/>
    </source>
</evidence>
<dbReference type="Proteomes" id="UP000193495">
    <property type="component" value="Unassembled WGS sequence"/>
</dbReference>
<comment type="similarity">
    <text evidence="6">Belongs to the acetyltransferase family. OlsB subfamily.</text>
</comment>